<reference evidence="1 2" key="2">
    <citation type="submission" date="2018-11" db="EMBL/GenBank/DDBJ databases">
        <authorList>
            <consortium name="Pathogen Informatics"/>
        </authorList>
    </citation>
    <scope>NUCLEOTIDE SEQUENCE [LARGE SCALE GENOMIC DNA]</scope>
    <source>
        <strain evidence="1 2">Costa Rica</strain>
    </source>
</reference>
<proteinExistence type="predicted"/>
<gene>
    <name evidence="1" type="ORF">ACOC_LOCUS5073</name>
</gene>
<dbReference type="Proteomes" id="UP000267027">
    <property type="component" value="Unassembled WGS sequence"/>
</dbReference>
<evidence type="ECO:0000313" key="2">
    <source>
        <dbReference type="Proteomes" id="UP000267027"/>
    </source>
</evidence>
<protein>
    <submittedName>
        <fullName evidence="3">Transcriptional regulator</fullName>
    </submittedName>
</protein>
<evidence type="ECO:0000313" key="3">
    <source>
        <dbReference type="WBParaSite" id="ACOC_0000507201-mRNA-1"/>
    </source>
</evidence>
<organism evidence="3">
    <name type="scientific">Angiostrongylus costaricensis</name>
    <name type="common">Nematode worm</name>
    <dbReference type="NCBI Taxonomy" id="334426"/>
    <lineage>
        <taxon>Eukaryota</taxon>
        <taxon>Metazoa</taxon>
        <taxon>Ecdysozoa</taxon>
        <taxon>Nematoda</taxon>
        <taxon>Chromadorea</taxon>
        <taxon>Rhabditida</taxon>
        <taxon>Rhabditina</taxon>
        <taxon>Rhabditomorpha</taxon>
        <taxon>Strongyloidea</taxon>
        <taxon>Metastrongylidae</taxon>
        <taxon>Angiostrongylus</taxon>
    </lineage>
</organism>
<dbReference type="AlphaFoldDB" id="A0A0R3PKF1"/>
<reference evidence="3" key="1">
    <citation type="submission" date="2017-02" db="UniProtKB">
        <authorList>
            <consortium name="WormBaseParasite"/>
        </authorList>
    </citation>
    <scope>IDENTIFICATION</scope>
</reference>
<name>A0A0R3PKF1_ANGCS</name>
<accession>A0A0R3PKF1</accession>
<dbReference type="WBParaSite" id="ACOC_0000507201-mRNA-1">
    <property type="protein sequence ID" value="ACOC_0000507201-mRNA-1"/>
    <property type="gene ID" value="ACOC_0000507201"/>
</dbReference>
<dbReference type="EMBL" id="UYYA01003846">
    <property type="protein sequence ID" value="VDM56658.1"/>
    <property type="molecule type" value="Genomic_DNA"/>
</dbReference>
<keyword evidence="2" id="KW-1185">Reference proteome</keyword>
<sequence>MTQEQLILAILCGIIEERNRRNNKFHALCDALRLDKSTYYTVKGFLNNDHDEEKTARHLVVQTMCNPIDCCLAVTMAYSEVNG</sequence>
<evidence type="ECO:0000313" key="1">
    <source>
        <dbReference type="EMBL" id="VDM56658.1"/>
    </source>
</evidence>